<keyword evidence="4" id="KW-0131">Cell cycle</keyword>
<dbReference type="AlphaFoldDB" id="A0A3L6RFX1"/>
<feature type="coiled-coil region" evidence="5">
    <location>
        <begin position="201"/>
        <end position="231"/>
    </location>
</feature>
<protein>
    <recommendedName>
        <fullName evidence="9">Protein FAR1-RELATED SEQUENCE</fullName>
    </recommendedName>
</protein>
<name>A0A3L6RFX1_PANMI</name>
<dbReference type="GO" id="GO:0005524">
    <property type="term" value="F:ATP binding"/>
    <property type="evidence" value="ECO:0007669"/>
    <property type="project" value="InterPro"/>
</dbReference>
<evidence type="ECO:0000256" key="1">
    <source>
        <dbReference type="ARBA" id="ARBA00022618"/>
    </source>
</evidence>
<accession>A0A3L6RFX1</accession>
<evidence type="ECO:0000313" key="7">
    <source>
        <dbReference type="EMBL" id="RLN03206.1"/>
    </source>
</evidence>
<dbReference type="GO" id="GO:0008278">
    <property type="term" value="C:cohesin complex"/>
    <property type="evidence" value="ECO:0007669"/>
    <property type="project" value="TreeGrafter"/>
</dbReference>
<dbReference type="Gene3D" id="3.30.70.1620">
    <property type="match status" value="1"/>
</dbReference>
<evidence type="ECO:0000256" key="4">
    <source>
        <dbReference type="ARBA" id="ARBA00023306"/>
    </source>
</evidence>
<dbReference type="OrthoDB" id="5575062at2759"/>
<dbReference type="PANTHER" id="PTHR18937">
    <property type="entry name" value="STRUCTURAL MAINTENANCE OF CHROMOSOMES SMC FAMILY MEMBER"/>
    <property type="match status" value="1"/>
</dbReference>
<proteinExistence type="predicted"/>
<dbReference type="STRING" id="4540.A0A3L6RFX1"/>
<comment type="caution">
    <text evidence="7">The sequence shown here is derived from an EMBL/GenBank/DDBJ whole genome shotgun (WGS) entry which is preliminary data.</text>
</comment>
<keyword evidence="5" id="KW-0175">Coiled coil</keyword>
<evidence type="ECO:0008006" key="9">
    <source>
        <dbReference type="Google" id="ProtNLM"/>
    </source>
</evidence>
<feature type="coiled-coil region" evidence="5">
    <location>
        <begin position="42"/>
        <end position="76"/>
    </location>
</feature>
<feature type="region of interest" description="Disordered" evidence="6">
    <location>
        <begin position="649"/>
        <end position="696"/>
    </location>
</feature>
<dbReference type="Proteomes" id="UP000275267">
    <property type="component" value="Unassembled WGS sequence"/>
</dbReference>
<keyword evidence="2" id="KW-0498">Mitosis</keyword>
<dbReference type="GO" id="GO:0051301">
    <property type="term" value="P:cell division"/>
    <property type="evidence" value="ECO:0007669"/>
    <property type="project" value="UniProtKB-KW"/>
</dbReference>
<dbReference type="GO" id="GO:0003677">
    <property type="term" value="F:DNA binding"/>
    <property type="evidence" value="ECO:0007669"/>
    <property type="project" value="TreeGrafter"/>
</dbReference>
<reference evidence="8" key="1">
    <citation type="journal article" date="2019" name="Nat. Commun.">
        <title>The genome of broomcorn millet.</title>
        <authorList>
            <person name="Zou C."/>
            <person name="Miki D."/>
            <person name="Li D."/>
            <person name="Tang Q."/>
            <person name="Xiao L."/>
            <person name="Rajput S."/>
            <person name="Deng P."/>
            <person name="Jia W."/>
            <person name="Huang R."/>
            <person name="Zhang M."/>
            <person name="Sun Y."/>
            <person name="Hu J."/>
            <person name="Fu X."/>
            <person name="Schnable P.S."/>
            <person name="Li F."/>
            <person name="Zhang H."/>
            <person name="Feng B."/>
            <person name="Zhu X."/>
            <person name="Liu R."/>
            <person name="Schnable J.C."/>
            <person name="Zhu J.-K."/>
            <person name="Zhang H."/>
        </authorList>
    </citation>
    <scope>NUCLEOTIDE SEQUENCE [LARGE SCALE GENOMIC DNA]</scope>
</reference>
<organism evidence="7 8">
    <name type="scientific">Panicum miliaceum</name>
    <name type="common">Proso millet</name>
    <name type="synonym">Broomcorn millet</name>
    <dbReference type="NCBI Taxonomy" id="4540"/>
    <lineage>
        <taxon>Eukaryota</taxon>
        <taxon>Viridiplantae</taxon>
        <taxon>Streptophyta</taxon>
        <taxon>Embryophyta</taxon>
        <taxon>Tracheophyta</taxon>
        <taxon>Spermatophyta</taxon>
        <taxon>Magnoliopsida</taxon>
        <taxon>Liliopsida</taxon>
        <taxon>Poales</taxon>
        <taxon>Poaceae</taxon>
        <taxon>PACMAD clade</taxon>
        <taxon>Panicoideae</taxon>
        <taxon>Panicodae</taxon>
        <taxon>Paniceae</taxon>
        <taxon>Panicinae</taxon>
        <taxon>Panicum</taxon>
        <taxon>Panicum sect. Panicum</taxon>
    </lineage>
</organism>
<sequence length="696" mass="80292">MERKQMKAQKVEAENYLGQQHELKLLKTQHSLWQLYTIEKDREKMEAELAVDRQSLQQVQEEKQSLEHELTAKKKEQSSFLKEVTLCEKKSIATKKLELDEKQPELLRLKERISWLKSKVENCNKNIDKKKDDNKKHVEKLQKLQSDMVDVTRAIEALNEKGHDKIGKLQLAADQLQEYHRLKEDAGMNTANMRDEKDVMEKKLNADVEAEKNLKENIEQLCSRNDEMLSQESELHTRFTNILHSVPKHEDEVARLHEELNQIAVECQYSESRHQTFKKMMDKIDAQLLELKADKLETFEKAVLYAIGNTLVCNQLDEAKTLSWTGERYKVVTIDGILLTKSGTMTGGTSGGMKVRSNKWDDSRIESLKKDKAQLESKMSELGSPRELQRKKKAASEKMTGLEKKLCYLNAEQNNLRVKLVSLASERSNIMEEISRLKPGMQEGRNSGEDVRSVRCGCRAMIRLLRQDDDSWAAMRNAIELELPSTRHRWYKWHVLKKGKESLGSVYTKSCAFKKKLHALLDEVVVEEEFEIRGQALVSEYKLTDNQFMVRAYENRAMWAKPYFRDTFCAGMTSTQRSESANHMLKTYIARAAPMHLFVKQYSRLVSDHEEEEGCEEHATTQQVVPPATNASQEENVVECDAETVTDLNSELGDAKAPLRVRSRGRPRQSRYKSPIESPGAARKKESWGWLGRLGR</sequence>
<evidence type="ECO:0000256" key="3">
    <source>
        <dbReference type="ARBA" id="ARBA00023242"/>
    </source>
</evidence>
<feature type="region of interest" description="Disordered" evidence="6">
    <location>
        <begin position="610"/>
        <end position="636"/>
    </location>
</feature>
<dbReference type="SUPFAM" id="SSF75553">
    <property type="entry name" value="Smc hinge domain"/>
    <property type="match status" value="1"/>
</dbReference>
<feature type="compositionally biased region" description="Basic residues" evidence="6">
    <location>
        <begin position="659"/>
        <end position="671"/>
    </location>
</feature>
<dbReference type="EMBL" id="PQIB02000008">
    <property type="protein sequence ID" value="RLN03206.1"/>
    <property type="molecule type" value="Genomic_DNA"/>
</dbReference>
<dbReference type="InterPro" id="IPR036277">
    <property type="entry name" value="SMC_hinge_sf"/>
</dbReference>
<keyword evidence="1" id="KW-0132">Cell division</keyword>
<keyword evidence="8" id="KW-1185">Reference proteome</keyword>
<keyword evidence="3" id="KW-0539">Nucleus</keyword>
<evidence type="ECO:0000256" key="6">
    <source>
        <dbReference type="SAM" id="MobiDB-lite"/>
    </source>
</evidence>
<feature type="compositionally biased region" description="Polar residues" evidence="6">
    <location>
        <begin position="620"/>
        <end position="635"/>
    </location>
</feature>
<gene>
    <name evidence="7" type="ORF">C2845_PM13G19820</name>
</gene>
<dbReference type="SUPFAM" id="SSF57997">
    <property type="entry name" value="Tropomyosin"/>
    <property type="match status" value="1"/>
</dbReference>
<evidence type="ECO:0000256" key="5">
    <source>
        <dbReference type="SAM" id="Coils"/>
    </source>
</evidence>
<dbReference type="PANTHER" id="PTHR18937:SF12">
    <property type="entry name" value="STRUCTURAL MAINTENANCE OF CHROMOSOMES PROTEIN"/>
    <property type="match status" value="1"/>
</dbReference>
<evidence type="ECO:0000313" key="8">
    <source>
        <dbReference type="Proteomes" id="UP000275267"/>
    </source>
</evidence>
<evidence type="ECO:0000256" key="2">
    <source>
        <dbReference type="ARBA" id="ARBA00022776"/>
    </source>
</evidence>
<dbReference type="GO" id="GO:0007062">
    <property type="term" value="P:sister chromatid cohesion"/>
    <property type="evidence" value="ECO:0007669"/>
    <property type="project" value="TreeGrafter"/>
</dbReference>
<dbReference type="GO" id="GO:0005634">
    <property type="term" value="C:nucleus"/>
    <property type="evidence" value="ECO:0007669"/>
    <property type="project" value="TreeGrafter"/>
</dbReference>
<feature type="coiled-coil region" evidence="5">
    <location>
        <begin position="120"/>
        <end position="161"/>
    </location>
</feature>